<dbReference type="OrthoDB" id="191270at2759"/>
<evidence type="ECO:0000256" key="4">
    <source>
        <dbReference type="ARBA" id="ARBA00012365"/>
    </source>
</evidence>
<dbReference type="FunFam" id="3.20.20.140:FF:000029">
    <property type="entry name" value="2-amino-3-carboxymuconate-6-semialdehyde decarboxylase"/>
    <property type="match status" value="1"/>
</dbReference>
<dbReference type="GO" id="GO:0046872">
    <property type="term" value="F:metal ion binding"/>
    <property type="evidence" value="ECO:0007669"/>
    <property type="project" value="UniProtKB-KW"/>
</dbReference>
<sequence length="341" mass="38556">MSFKVDIHTHILPPEWPDLKKRYGYGGWLRVEHSATDPQKATLLKDDGRFFRAIESNCWSPESRIQEMDKTGVDVQLLSTVPVLFNYWAQPEDCLDFSRILNNHIASVVNQHPKRFVGAATVPLQDPALAAEELKRCVNDLGFKVVEIGSHINQWNLDSRELDPFYKTAEDLGCSIFVHPWDMETGGRMSKYWLPWLVGMPAETTTAICSVIFGGVLERFPNLKMCFSHGAGAFPYTLGRIEHGFKVRPDLCAVDNTVPPREYLPKIYSDSLVHDENALELLLKVLGEENVMLGSDYPFPLGEHLPGKLIQESKNVKKTAKEKILGTNALKFLNLNKTDFV</sequence>
<keyword evidence="7 12" id="KW-0210">Decarboxylase</keyword>
<dbReference type="GO" id="GO:0016787">
    <property type="term" value="F:hydrolase activity"/>
    <property type="evidence" value="ECO:0007669"/>
    <property type="project" value="InterPro"/>
</dbReference>
<dbReference type="PANTHER" id="PTHR21240:SF27">
    <property type="entry name" value="2-AMINO-3-CARBOXYMUCONATE-6-SEMIALDEHYDE DECARBOXYLASE"/>
    <property type="match status" value="1"/>
</dbReference>
<protein>
    <recommendedName>
        <fullName evidence="5 12">2-amino-3-carboxymuconate-6-semialdehyde decarboxylase</fullName>
        <ecNumber evidence="4 12">4.1.1.45</ecNumber>
    </recommendedName>
    <alternativeName>
        <fullName evidence="11 12">Picolinate carboxylase</fullName>
    </alternativeName>
</protein>
<evidence type="ECO:0000256" key="10">
    <source>
        <dbReference type="ARBA" id="ARBA00025318"/>
    </source>
</evidence>
<evidence type="ECO:0000256" key="5">
    <source>
        <dbReference type="ARBA" id="ARBA00021214"/>
    </source>
</evidence>
<dbReference type="GO" id="GO:0019748">
    <property type="term" value="P:secondary metabolic process"/>
    <property type="evidence" value="ECO:0007669"/>
    <property type="project" value="TreeGrafter"/>
</dbReference>
<comment type="subunit">
    <text evidence="3 12">Monomer.</text>
</comment>
<dbReference type="GO" id="GO:0001760">
    <property type="term" value="F:aminocarboxymuconate-semialdehyde decarboxylase activity"/>
    <property type="evidence" value="ECO:0007669"/>
    <property type="project" value="UniProtKB-UniRule"/>
</dbReference>
<comment type="pathway">
    <text evidence="1 12">Secondary metabolite metabolism; quinolate metabolism.</text>
</comment>
<dbReference type="Pfam" id="PF04909">
    <property type="entry name" value="Amidohydro_2"/>
    <property type="match status" value="1"/>
</dbReference>
<dbReference type="InterPro" id="IPR032465">
    <property type="entry name" value="ACMSD"/>
</dbReference>
<evidence type="ECO:0000256" key="8">
    <source>
        <dbReference type="ARBA" id="ARBA00022833"/>
    </source>
</evidence>
<dbReference type="SUPFAM" id="SSF51556">
    <property type="entry name" value="Metallo-dependent hydrolases"/>
    <property type="match status" value="1"/>
</dbReference>
<comment type="similarity">
    <text evidence="2">Belongs to the metallo-dependent hydrolases superfamily. ACMSD family.</text>
</comment>
<dbReference type="GO" id="GO:0005829">
    <property type="term" value="C:cytosol"/>
    <property type="evidence" value="ECO:0007669"/>
    <property type="project" value="UniProtKB-UniRule"/>
</dbReference>
<evidence type="ECO:0000259" key="13">
    <source>
        <dbReference type="Pfam" id="PF04909"/>
    </source>
</evidence>
<dbReference type="EC" id="4.1.1.45" evidence="4 12"/>
<dbReference type="InterPro" id="IPR032466">
    <property type="entry name" value="Metal_Hydrolase"/>
</dbReference>
<evidence type="ECO:0000256" key="7">
    <source>
        <dbReference type="ARBA" id="ARBA00022793"/>
    </source>
</evidence>
<evidence type="ECO:0000313" key="14">
    <source>
        <dbReference type="EMBL" id="LAA04053.1"/>
    </source>
</evidence>
<accession>A0A2L2Y7C5</accession>
<name>A0A2L2Y7C5_PARTP</name>
<dbReference type="GO" id="GO:1904985">
    <property type="term" value="P:negative regulation of quinolinate biosynthetic process"/>
    <property type="evidence" value="ECO:0007669"/>
    <property type="project" value="UniProtKB-UniRule"/>
</dbReference>
<proteinExistence type="evidence at transcript level"/>
<evidence type="ECO:0000256" key="9">
    <source>
        <dbReference type="ARBA" id="ARBA00023239"/>
    </source>
</evidence>
<dbReference type="GO" id="GO:0170039">
    <property type="term" value="P:proteinogenic amino acid metabolic process"/>
    <property type="evidence" value="ECO:0007669"/>
    <property type="project" value="UniProtKB-ARBA"/>
</dbReference>
<organism evidence="14">
    <name type="scientific">Parasteatoda tepidariorum</name>
    <name type="common">Common house spider</name>
    <name type="synonym">Achaearanea tepidariorum</name>
    <dbReference type="NCBI Taxonomy" id="114398"/>
    <lineage>
        <taxon>Eukaryota</taxon>
        <taxon>Metazoa</taxon>
        <taxon>Ecdysozoa</taxon>
        <taxon>Arthropoda</taxon>
        <taxon>Chelicerata</taxon>
        <taxon>Arachnida</taxon>
        <taxon>Araneae</taxon>
        <taxon>Araneomorphae</taxon>
        <taxon>Entelegynae</taxon>
        <taxon>Araneoidea</taxon>
        <taxon>Theridiidae</taxon>
        <taxon>Parasteatoda</taxon>
    </lineage>
</organism>
<reference evidence="14" key="1">
    <citation type="journal article" date="2016" name="Mol. Ecol. Resour.">
        <title>Evaluation of the impact of RNA preservation methods of spiders for de novo transcriptome assembly.</title>
        <authorList>
            <person name="Kono N."/>
            <person name="Nakamura H."/>
            <person name="Ito Y."/>
            <person name="Tomita M."/>
            <person name="Arakawa K."/>
        </authorList>
    </citation>
    <scope>NUCLEOTIDE SEQUENCE</scope>
    <source>
        <tissue evidence="14">Whole body</tissue>
    </source>
</reference>
<dbReference type="EMBL" id="IAAA01009647">
    <property type="protein sequence ID" value="LAA04053.1"/>
    <property type="molecule type" value="mRNA"/>
</dbReference>
<keyword evidence="9 12" id="KW-0456">Lyase</keyword>
<evidence type="ECO:0000256" key="2">
    <source>
        <dbReference type="ARBA" id="ARBA00005871"/>
    </source>
</evidence>
<dbReference type="GO" id="GO:1901606">
    <property type="term" value="P:alpha-amino acid catabolic process"/>
    <property type="evidence" value="ECO:0007669"/>
    <property type="project" value="UniProtKB-ARBA"/>
</dbReference>
<comment type="function">
    <text evidence="10">Converts alpha-amino-beta-carboxymuconate-epsilon-semialdehyde (ACMS) to alpha-aminomuconate semialdehyde (AMS). ACMS can be converted non-enzymatically to quinolate (QA), a key precursor of NAD, and a potent endogenous excitotoxin of neuronal cells which is implicated in the pathogenesis of various neurodegenerative disorders. In the presence of ACMSD, ACMS is converted to AMS, a benign catabolite. ACMSD ultimately controls the metabolic fate of tryptophan catabolism along the kynurenine pathway.</text>
</comment>
<feature type="domain" description="Amidohydrolase-related" evidence="13">
    <location>
        <begin position="5"/>
        <end position="335"/>
    </location>
</feature>
<evidence type="ECO:0000256" key="1">
    <source>
        <dbReference type="ARBA" id="ARBA00005079"/>
    </source>
</evidence>
<evidence type="ECO:0000256" key="3">
    <source>
        <dbReference type="ARBA" id="ARBA00011245"/>
    </source>
</evidence>
<evidence type="ECO:0000256" key="12">
    <source>
        <dbReference type="RuleBase" id="RU366045"/>
    </source>
</evidence>
<dbReference type="UniPathway" id="UPA00270"/>
<dbReference type="AlphaFoldDB" id="A0A2L2Y7C5"/>
<dbReference type="Gene3D" id="3.20.20.140">
    <property type="entry name" value="Metal-dependent hydrolases"/>
    <property type="match status" value="1"/>
</dbReference>
<dbReference type="GO" id="GO:0170033">
    <property type="term" value="P:L-amino acid metabolic process"/>
    <property type="evidence" value="ECO:0007669"/>
    <property type="project" value="UniProtKB-ARBA"/>
</dbReference>
<keyword evidence="8" id="KW-0862">Zinc</keyword>
<dbReference type="PANTHER" id="PTHR21240">
    <property type="entry name" value="2-AMINO-3-CARBOXYLMUCONATE-6-SEMIALDEHYDE DECARBOXYLASE"/>
    <property type="match status" value="1"/>
</dbReference>
<evidence type="ECO:0000256" key="6">
    <source>
        <dbReference type="ARBA" id="ARBA00022723"/>
    </source>
</evidence>
<evidence type="ECO:0000256" key="11">
    <source>
        <dbReference type="ARBA" id="ARBA00031120"/>
    </source>
</evidence>
<keyword evidence="6" id="KW-0479">Metal-binding</keyword>
<dbReference type="InterPro" id="IPR006680">
    <property type="entry name" value="Amidohydro-rel"/>
</dbReference>
<comment type="catalytic activity">
    <reaction evidence="12">
        <text>2-amino-3-carboxymuconate 6-semialdehyde + H(+) = 2-aminomuconate 6-semialdehyde + CO2</text>
        <dbReference type="Rhea" id="RHEA:16557"/>
        <dbReference type="ChEBI" id="CHEBI:15378"/>
        <dbReference type="ChEBI" id="CHEBI:16526"/>
        <dbReference type="ChEBI" id="CHEBI:77634"/>
        <dbReference type="ChEBI" id="CHEBI:77803"/>
        <dbReference type="EC" id="4.1.1.45"/>
    </reaction>
</comment>